<keyword evidence="1" id="KW-0812">Transmembrane</keyword>
<keyword evidence="1" id="KW-1133">Transmembrane helix</keyword>
<dbReference type="AlphaFoldDB" id="A0A2D3TES9"/>
<dbReference type="Proteomes" id="UP000229055">
    <property type="component" value="Chromosome"/>
</dbReference>
<evidence type="ECO:0000313" key="2">
    <source>
        <dbReference type="EMBL" id="ATW34295.1"/>
    </source>
</evidence>
<dbReference type="RefSeq" id="WP_015873959.1">
    <property type="nucleotide sequence ID" value="NZ_CP017605.1"/>
</dbReference>
<proteinExistence type="predicted"/>
<protein>
    <submittedName>
        <fullName evidence="2">DUF1640 domain-containing protein</fullName>
    </submittedName>
</protein>
<gene>
    <name evidence="2" type="ORF">BJP43_08560</name>
</gene>
<dbReference type="GeneID" id="66261196"/>
<evidence type="ECO:0000256" key="1">
    <source>
        <dbReference type="SAM" id="Phobius"/>
    </source>
</evidence>
<feature type="transmembrane region" description="Helical" evidence="1">
    <location>
        <begin position="126"/>
        <end position="149"/>
    </location>
</feature>
<dbReference type="Gene3D" id="6.10.250.2700">
    <property type="match status" value="1"/>
</dbReference>
<dbReference type="EMBL" id="CP017613">
    <property type="protein sequence ID" value="ATW34295.1"/>
    <property type="molecule type" value="Genomic_DNA"/>
</dbReference>
<dbReference type="SUPFAM" id="SSF47162">
    <property type="entry name" value="Apolipoprotein"/>
    <property type="match status" value="1"/>
</dbReference>
<keyword evidence="1" id="KW-0472">Membrane</keyword>
<organism evidence="2 3">
    <name type="scientific">Candidatus Williamhamiltonella defendens</name>
    <dbReference type="NCBI Taxonomy" id="138072"/>
    <lineage>
        <taxon>Bacteria</taxon>
        <taxon>Pseudomonadati</taxon>
        <taxon>Pseudomonadota</taxon>
        <taxon>Gammaproteobacteria</taxon>
        <taxon>Enterobacterales</taxon>
        <taxon>Enterobacteriaceae</taxon>
        <taxon>aphid secondary symbionts</taxon>
        <taxon>Candidatus Williamhamiltonella</taxon>
    </lineage>
</organism>
<sequence length="153" mass="17124">MGQVAFDTLQATEDLETVGMSREHARAISLIVRRSHEVADVATKADIADVKRDIADVRKDLSAEIADVRKDLSAEIADVRKDMKIQSEKVDAQFADVRKDIDTRFEKVDAQFADIRKDMNNKLEKLGLSLTIKMGGMIGFLVVSIGLMLKYLR</sequence>
<dbReference type="OMA" id="EQKLMRW"/>
<reference evidence="3" key="1">
    <citation type="submission" date="2016-10" db="EMBL/GenBank/DDBJ databases">
        <authorList>
            <person name="Chevignon G."/>
        </authorList>
    </citation>
    <scope>NUCLEOTIDE SEQUENCE [LARGE SCALE GENOMIC DNA]</scope>
    <source>
        <strain evidence="3">ZA17</strain>
    </source>
</reference>
<accession>A0A2D3TES9</accession>
<evidence type="ECO:0000313" key="3">
    <source>
        <dbReference type="Proteomes" id="UP000229055"/>
    </source>
</evidence>
<name>A0A2D3TES9_9ENTR</name>
<reference evidence="3" key="2">
    <citation type="submission" date="2017-11" db="EMBL/GenBank/DDBJ databases">
        <title>PacBio sequencing of new strain of the secondary endosymbiont Candidatus Hamiltonella defensa.</title>
        <authorList>
            <person name="Strand M.R."/>
            <person name="Oliver K."/>
        </authorList>
    </citation>
    <scope>NUCLEOTIDE SEQUENCE [LARGE SCALE GENOMIC DNA]</scope>
    <source>
        <strain evidence="3">ZA17</strain>
    </source>
</reference>